<feature type="compositionally biased region" description="Basic and acidic residues" evidence="5">
    <location>
        <begin position="374"/>
        <end position="383"/>
    </location>
</feature>
<feature type="region of interest" description="Disordered" evidence="5">
    <location>
        <begin position="1"/>
        <end position="105"/>
    </location>
</feature>
<gene>
    <name evidence="8" type="ORF">E1B28_011188</name>
</gene>
<dbReference type="OrthoDB" id="342281at2759"/>
<feature type="transmembrane region" description="Helical" evidence="6">
    <location>
        <begin position="476"/>
        <end position="495"/>
    </location>
</feature>
<dbReference type="GO" id="GO:0043495">
    <property type="term" value="F:protein-membrane adaptor activity"/>
    <property type="evidence" value="ECO:0007669"/>
    <property type="project" value="TreeGrafter"/>
</dbReference>
<feature type="region of interest" description="Disordered" evidence="5">
    <location>
        <begin position="227"/>
        <end position="420"/>
    </location>
</feature>
<evidence type="ECO:0000256" key="5">
    <source>
        <dbReference type="SAM" id="MobiDB-lite"/>
    </source>
</evidence>
<dbReference type="InterPro" id="IPR012919">
    <property type="entry name" value="SUN_dom"/>
</dbReference>
<dbReference type="PANTHER" id="PTHR12911">
    <property type="entry name" value="SAD1/UNC-84-LIKE PROTEIN-RELATED"/>
    <property type="match status" value="1"/>
</dbReference>
<evidence type="ECO:0000256" key="4">
    <source>
        <dbReference type="ARBA" id="ARBA00023136"/>
    </source>
</evidence>
<proteinExistence type="predicted"/>
<dbReference type="RefSeq" id="XP_043005980.1">
    <property type="nucleotide sequence ID" value="XM_043156195.1"/>
</dbReference>
<accession>A0A9P7UPY4</accession>
<evidence type="ECO:0000313" key="9">
    <source>
        <dbReference type="Proteomes" id="UP001049176"/>
    </source>
</evidence>
<evidence type="ECO:0000256" key="1">
    <source>
        <dbReference type="ARBA" id="ARBA00004370"/>
    </source>
</evidence>
<dbReference type="GeneID" id="66080263"/>
<comment type="subcellular location">
    <subcellularLocation>
        <location evidence="1">Membrane</location>
    </subcellularLocation>
</comment>
<feature type="compositionally biased region" description="Basic and acidic residues" evidence="5">
    <location>
        <begin position="399"/>
        <end position="408"/>
    </location>
</feature>
<evidence type="ECO:0000313" key="8">
    <source>
        <dbReference type="EMBL" id="KAG7089510.1"/>
    </source>
</evidence>
<evidence type="ECO:0000256" key="6">
    <source>
        <dbReference type="SAM" id="Phobius"/>
    </source>
</evidence>
<dbReference type="Pfam" id="PF07738">
    <property type="entry name" value="Sad1_UNC"/>
    <property type="match status" value="2"/>
</dbReference>
<dbReference type="Gene3D" id="2.60.120.260">
    <property type="entry name" value="Galactose-binding domain-like"/>
    <property type="match status" value="1"/>
</dbReference>
<feature type="domain" description="SUN" evidence="7">
    <location>
        <begin position="730"/>
        <end position="942"/>
    </location>
</feature>
<dbReference type="InterPro" id="IPR045119">
    <property type="entry name" value="SUN1-5"/>
</dbReference>
<dbReference type="PROSITE" id="PS51469">
    <property type="entry name" value="SUN"/>
    <property type="match status" value="1"/>
</dbReference>
<sequence>MSFAGTPLGQGRRLDHNTFLGKPPSNSNRPTSPHRIPPVSYSFGAPVLGSRSPPKAPSTSSARERNPPVDQSNDESALVRYNKLKQQQQQQQQKNSSNLDPAKWSVKDTSVNIAAALHQAVEQDLPPMNPTAAWASGARPPSNVPRSTSVEYEAQSQTTSQRRLAPPPNRLAPSSRTKVVKPLSKNVSQRTIPDSEEEQSHSFENGRGKSPIAAMLDVAHRTYEKATYYARQRSPVDQENGSYDYSAEERDYQSNISKRNFAAHKRNKMSVDNKAYKPSVESEEEEDYNDSDGGRKRRRKKKKNDTSGATLSLPVISADKRRKKRKGKGGGTGEEGSESEEERSEEKSPSRPASRAGSRAGSIPRLFPDSSLDVDQRLTHIPEEQDEEAGYTDLQSPETSHDLSHDPSGDISHSEASFSHPRDGIGGKLGKLVFNLWMFVMSCISIFFHIVGKVIGMVVDILLIRPVKFVSRVNLAQVKPYLVLALVIVLVGYLSQQSLMDPIRRWTQGGKIRYTPPEIPATDIAELNKRLHSIESALSGLIYETEQSKVRTENGERSRLELISRLGNLEGSVKKDLSGRVRDMERSIAAGQSQRENEDKRVITEVRREMEALKEVVDVLQHRPPPSNSGSEAVIGNDEEARAKLKALEDRVGSVEGGVKEAIELGKNAVKSDGNSAWWNKLSTGKKMTIKASDGQDVTSLIGNLVENAVSSLSNKDVLSRADFALHSAGARIVPRLTSPTYELRTPSKSWQLLGFLGSGNGVAIGRPPVTALHHEVHNGYCWPFAGTQGTLGVNLVQPTLIDAISIDHVAREVATDVRSAPRNMQVWGMIDGKDNFEKAKQIVAERERRRQEAIERGEEVPGDVGFGVPGWLSRREEGLFVRIAEFSYDVRSEKTVQTFTVYDDVRESGLDFGTVVLRIRDNWGQEAFTCLYRFRVHGKLLVQPPPLLSEDAEIS</sequence>
<dbReference type="AlphaFoldDB" id="A0A9P7UPY4"/>
<feature type="region of interest" description="Disordered" evidence="5">
    <location>
        <begin position="122"/>
        <end position="212"/>
    </location>
</feature>
<comment type="caution">
    <text evidence="8">The sequence shown here is derived from an EMBL/GenBank/DDBJ whole genome shotgun (WGS) entry which is preliminary data.</text>
</comment>
<keyword evidence="3 6" id="KW-1133">Transmembrane helix</keyword>
<evidence type="ECO:0000256" key="3">
    <source>
        <dbReference type="ARBA" id="ARBA00022989"/>
    </source>
</evidence>
<feature type="compositionally biased region" description="Basic and acidic residues" evidence="5">
    <location>
        <begin position="198"/>
        <end position="207"/>
    </location>
</feature>
<dbReference type="KEGG" id="more:E1B28_011188"/>
<feature type="compositionally biased region" description="Low complexity" evidence="5">
    <location>
        <begin position="350"/>
        <end position="362"/>
    </location>
</feature>
<keyword evidence="2 6" id="KW-0812">Transmembrane</keyword>
<name>A0A9P7UPY4_9AGAR</name>
<dbReference type="EMBL" id="CM032187">
    <property type="protein sequence ID" value="KAG7089510.1"/>
    <property type="molecule type" value="Genomic_DNA"/>
</dbReference>
<reference evidence="8" key="1">
    <citation type="journal article" date="2021" name="Genome Biol. Evol.">
        <title>The assembled and annotated genome of the fairy-ring fungus Marasmius oreades.</title>
        <authorList>
            <person name="Hiltunen M."/>
            <person name="Ament-Velasquez S.L."/>
            <person name="Johannesson H."/>
        </authorList>
    </citation>
    <scope>NUCLEOTIDE SEQUENCE</scope>
    <source>
        <strain evidence="8">03SP1</strain>
    </source>
</reference>
<feature type="compositionally biased region" description="Polar residues" evidence="5">
    <location>
        <begin position="144"/>
        <end position="161"/>
    </location>
</feature>
<dbReference type="GO" id="GO:0034993">
    <property type="term" value="C:meiotic nuclear membrane microtubule tethering complex"/>
    <property type="evidence" value="ECO:0007669"/>
    <property type="project" value="TreeGrafter"/>
</dbReference>
<keyword evidence="4 6" id="KW-0472">Membrane</keyword>
<dbReference type="Proteomes" id="UP001049176">
    <property type="component" value="Chromosome 7"/>
</dbReference>
<protein>
    <recommendedName>
        <fullName evidence="7">SUN domain-containing protein</fullName>
    </recommendedName>
</protein>
<dbReference type="PANTHER" id="PTHR12911:SF8">
    <property type="entry name" value="KLAROID PROTEIN-RELATED"/>
    <property type="match status" value="1"/>
</dbReference>
<organism evidence="8 9">
    <name type="scientific">Marasmius oreades</name>
    <name type="common">fairy-ring Marasmius</name>
    <dbReference type="NCBI Taxonomy" id="181124"/>
    <lineage>
        <taxon>Eukaryota</taxon>
        <taxon>Fungi</taxon>
        <taxon>Dikarya</taxon>
        <taxon>Basidiomycota</taxon>
        <taxon>Agaricomycotina</taxon>
        <taxon>Agaricomycetes</taxon>
        <taxon>Agaricomycetidae</taxon>
        <taxon>Agaricales</taxon>
        <taxon>Marasmiineae</taxon>
        <taxon>Marasmiaceae</taxon>
        <taxon>Marasmius</taxon>
    </lineage>
</organism>
<feature type="compositionally biased region" description="Acidic residues" evidence="5">
    <location>
        <begin position="281"/>
        <end position="290"/>
    </location>
</feature>
<keyword evidence="9" id="KW-1185">Reference proteome</keyword>
<evidence type="ECO:0000256" key="2">
    <source>
        <dbReference type="ARBA" id="ARBA00022692"/>
    </source>
</evidence>
<evidence type="ECO:0000259" key="7">
    <source>
        <dbReference type="PROSITE" id="PS51469"/>
    </source>
</evidence>
<feature type="transmembrane region" description="Helical" evidence="6">
    <location>
        <begin position="436"/>
        <end position="464"/>
    </location>
</feature>